<comment type="subcellular location">
    <subcellularLocation>
        <location evidence="1">Cell membrane</location>
        <topology evidence="1">Multi-pass membrane protein</topology>
    </subcellularLocation>
</comment>
<dbReference type="CDD" id="cd17503">
    <property type="entry name" value="MFS_LmrB_MDR_like"/>
    <property type="match status" value="1"/>
</dbReference>
<feature type="transmembrane region" description="Helical" evidence="8">
    <location>
        <begin position="316"/>
        <end position="337"/>
    </location>
</feature>
<keyword evidence="4" id="KW-1003">Cell membrane</keyword>
<keyword evidence="11" id="KW-1185">Reference proteome</keyword>
<feature type="transmembrane region" description="Helical" evidence="8">
    <location>
        <begin position="62"/>
        <end position="81"/>
    </location>
</feature>
<evidence type="ECO:0000256" key="1">
    <source>
        <dbReference type="ARBA" id="ARBA00004651"/>
    </source>
</evidence>
<dbReference type="Gene3D" id="1.20.1250.20">
    <property type="entry name" value="MFS general substrate transporter like domains"/>
    <property type="match status" value="1"/>
</dbReference>
<feature type="transmembrane region" description="Helical" evidence="8">
    <location>
        <begin position="176"/>
        <end position="198"/>
    </location>
</feature>
<dbReference type="NCBIfam" id="TIGR00711">
    <property type="entry name" value="efflux_EmrB"/>
    <property type="match status" value="1"/>
</dbReference>
<dbReference type="InterPro" id="IPR011701">
    <property type="entry name" value="MFS"/>
</dbReference>
<dbReference type="Gene3D" id="1.20.1720.10">
    <property type="entry name" value="Multidrug resistance protein D"/>
    <property type="match status" value="1"/>
</dbReference>
<gene>
    <name evidence="10" type="primary">emrB</name>
    <name evidence="10" type="ORF">RSPPHO_02073</name>
</gene>
<dbReference type="PANTHER" id="PTHR42718:SF9">
    <property type="entry name" value="MAJOR FACILITATOR SUPERFAMILY MULTIDRUG TRANSPORTER MFSC"/>
    <property type="match status" value="1"/>
</dbReference>
<sequence>MADAVLTAPTVSGGLLHGNRLVLAGVVLSLANFMVVLDMTIANVSVPHIAGSLGISMTQGTWVITSYAVAEAIIVPLTGWLAQRFGAVRIFVGAMVGFGVFSVLCGLSDSLTGLVVFRIGQGLCGGPIMPLSQTLMLRVFPKEKHASAMGLWAMTTVTAPVAGPILGGAISDNMSWPWIFFINVPVVIGCVLGAWELLRSSETPLRKQRIDRVGLLLMLIWVAALQIMLDTGREHNWFESPMIITLACVAVVGFLAFLIWEITETEPIVNLRVFRYRGFSASSATLSIAFGAFFATVVVIPQWLQTVQSYPATWAGYVLAAHGVLAVVCSPLAARLATKVDPRLLVSLGVGWLGVMALLRTQWTSDAGFFTFFLPQFLQGVGMPFFFVPLTVLSVRAVRPEETASAAGVMAFMRTLAGAIGASVAITAWADQTQSNREALVGALSDSERSLSLLQSVGLSAGQASVYLADMVEKQASTQAVIQVFAVTAGLFALGASLVWLAPRPKL</sequence>
<dbReference type="OrthoDB" id="9771737at2"/>
<keyword evidence="6 8" id="KW-1133">Transmembrane helix</keyword>
<feature type="domain" description="Major facilitator superfamily (MFS) profile" evidence="9">
    <location>
        <begin position="24"/>
        <end position="507"/>
    </location>
</feature>
<feature type="transmembrane region" description="Helical" evidence="8">
    <location>
        <begin position="407"/>
        <end position="430"/>
    </location>
</feature>
<feature type="transmembrane region" description="Helical" evidence="8">
    <location>
        <begin position="115"/>
        <end position="137"/>
    </location>
</feature>
<dbReference type="Pfam" id="PF07690">
    <property type="entry name" value="MFS_1"/>
    <property type="match status" value="1"/>
</dbReference>
<feature type="transmembrane region" description="Helical" evidence="8">
    <location>
        <begin position="369"/>
        <end position="395"/>
    </location>
</feature>
<feature type="transmembrane region" description="Helical" evidence="8">
    <location>
        <begin position="281"/>
        <end position="304"/>
    </location>
</feature>
<dbReference type="STRING" id="1150469.RSPPHO_02073"/>
<dbReference type="InterPro" id="IPR036259">
    <property type="entry name" value="MFS_trans_sf"/>
</dbReference>
<dbReference type="InterPro" id="IPR004638">
    <property type="entry name" value="EmrB-like"/>
</dbReference>
<keyword evidence="3" id="KW-0813">Transport</keyword>
<protein>
    <submittedName>
        <fullName evidence="10">Multidrug resistance protein B</fullName>
    </submittedName>
</protein>
<evidence type="ECO:0000256" key="5">
    <source>
        <dbReference type="ARBA" id="ARBA00022692"/>
    </source>
</evidence>
<dbReference type="KEGG" id="rpm:RSPPHO_02073"/>
<dbReference type="PATRIC" id="fig|1150469.3.peg.2336"/>
<dbReference type="eggNOG" id="COG2814">
    <property type="taxonomic scope" value="Bacteria"/>
</dbReference>
<evidence type="ECO:0000259" key="9">
    <source>
        <dbReference type="PROSITE" id="PS50850"/>
    </source>
</evidence>
<dbReference type="Proteomes" id="UP000033220">
    <property type="component" value="Chromosome DSM 122"/>
</dbReference>
<dbReference type="SUPFAM" id="SSF103473">
    <property type="entry name" value="MFS general substrate transporter"/>
    <property type="match status" value="1"/>
</dbReference>
<organism evidence="10 11">
    <name type="scientific">Pararhodospirillum photometricum DSM 122</name>
    <dbReference type="NCBI Taxonomy" id="1150469"/>
    <lineage>
        <taxon>Bacteria</taxon>
        <taxon>Pseudomonadati</taxon>
        <taxon>Pseudomonadota</taxon>
        <taxon>Alphaproteobacteria</taxon>
        <taxon>Rhodospirillales</taxon>
        <taxon>Rhodospirillaceae</taxon>
        <taxon>Pararhodospirillum</taxon>
    </lineage>
</organism>
<evidence type="ECO:0000256" key="6">
    <source>
        <dbReference type="ARBA" id="ARBA00022989"/>
    </source>
</evidence>
<feature type="transmembrane region" description="Helical" evidence="8">
    <location>
        <begin position="88"/>
        <end position="109"/>
    </location>
</feature>
<accession>H6SL34</accession>
<dbReference type="PANTHER" id="PTHR42718">
    <property type="entry name" value="MAJOR FACILITATOR SUPERFAMILY MULTIDRUG TRANSPORTER MFSC"/>
    <property type="match status" value="1"/>
</dbReference>
<dbReference type="GO" id="GO:0005886">
    <property type="term" value="C:plasma membrane"/>
    <property type="evidence" value="ECO:0007669"/>
    <property type="project" value="UniProtKB-SubCell"/>
</dbReference>
<name>H6SL34_PARPM</name>
<dbReference type="RefSeq" id="WP_014415333.1">
    <property type="nucleotide sequence ID" value="NC_017059.1"/>
</dbReference>
<dbReference type="GO" id="GO:0022857">
    <property type="term" value="F:transmembrane transporter activity"/>
    <property type="evidence" value="ECO:0007669"/>
    <property type="project" value="InterPro"/>
</dbReference>
<dbReference type="InterPro" id="IPR020846">
    <property type="entry name" value="MFS_dom"/>
</dbReference>
<evidence type="ECO:0000313" key="11">
    <source>
        <dbReference type="Proteomes" id="UP000033220"/>
    </source>
</evidence>
<evidence type="ECO:0000256" key="4">
    <source>
        <dbReference type="ARBA" id="ARBA00022475"/>
    </source>
</evidence>
<reference evidence="10 11" key="1">
    <citation type="submission" date="2012-02" db="EMBL/GenBank/DDBJ databases">
        <title>Shotgun genome sequence of Phaeospirillum photometricum DSM 122.</title>
        <authorList>
            <person name="Duquesne K."/>
            <person name="Sturgis J."/>
        </authorList>
    </citation>
    <scope>NUCLEOTIDE SEQUENCE [LARGE SCALE GENOMIC DNA]</scope>
    <source>
        <strain evidence="11">DSM122</strain>
    </source>
</reference>
<dbReference type="AlphaFoldDB" id="H6SL34"/>
<dbReference type="HOGENOM" id="CLU_000960_28_0_5"/>
<evidence type="ECO:0000313" key="10">
    <source>
        <dbReference type="EMBL" id="CCG08699.1"/>
    </source>
</evidence>
<feature type="transmembrane region" description="Helical" evidence="8">
    <location>
        <begin position="149"/>
        <end position="170"/>
    </location>
</feature>
<evidence type="ECO:0000256" key="2">
    <source>
        <dbReference type="ARBA" id="ARBA00008537"/>
    </source>
</evidence>
<keyword evidence="5 8" id="KW-0812">Transmembrane</keyword>
<comment type="similarity">
    <text evidence="2">Belongs to the major facilitator superfamily. EmrB family.</text>
</comment>
<feature type="transmembrane region" description="Helical" evidence="8">
    <location>
        <begin position="21"/>
        <end position="42"/>
    </location>
</feature>
<evidence type="ECO:0000256" key="8">
    <source>
        <dbReference type="SAM" id="Phobius"/>
    </source>
</evidence>
<feature type="transmembrane region" description="Helical" evidence="8">
    <location>
        <begin position="241"/>
        <end position="260"/>
    </location>
</feature>
<feature type="transmembrane region" description="Helical" evidence="8">
    <location>
        <begin position="210"/>
        <end position="229"/>
    </location>
</feature>
<feature type="transmembrane region" description="Helical" evidence="8">
    <location>
        <begin position="344"/>
        <end position="363"/>
    </location>
</feature>
<dbReference type="PROSITE" id="PS50850">
    <property type="entry name" value="MFS"/>
    <property type="match status" value="1"/>
</dbReference>
<evidence type="ECO:0000256" key="3">
    <source>
        <dbReference type="ARBA" id="ARBA00022448"/>
    </source>
</evidence>
<dbReference type="EMBL" id="HE663493">
    <property type="protein sequence ID" value="CCG08699.1"/>
    <property type="molecule type" value="Genomic_DNA"/>
</dbReference>
<evidence type="ECO:0000256" key="7">
    <source>
        <dbReference type="ARBA" id="ARBA00023136"/>
    </source>
</evidence>
<proteinExistence type="inferred from homology"/>
<feature type="transmembrane region" description="Helical" evidence="8">
    <location>
        <begin position="481"/>
        <end position="502"/>
    </location>
</feature>
<keyword evidence="7 8" id="KW-0472">Membrane</keyword>